<feature type="region of interest" description="Disordered" evidence="5">
    <location>
        <begin position="384"/>
        <end position="404"/>
    </location>
</feature>
<dbReference type="AlphaFoldDB" id="A0A2G8KSB8"/>
<dbReference type="OrthoDB" id="289250at2759"/>
<evidence type="ECO:0000256" key="1">
    <source>
        <dbReference type="ARBA" id="ARBA00022552"/>
    </source>
</evidence>
<dbReference type="GO" id="GO:0000466">
    <property type="term" value="P:maturation of 5.8S rRNA from tricistronic rRNA transcript (SSU-rRNA, 5.8S rRNA, LSU-rRNA)"/>
    <property type="evidence" value="ECO:0007669"/>
    <property type="project" value="TreeGrafter"/>
</dbReference>
<keyword evidence="3" id="KW-0808">Transferase</keyword>
<proteinExistence type="predicted"/>
<sequence length="554" mass="64151">MGKKAKVGKQRKDKYYHLAKETGYRSRSAFKLLQLNRKFDFLQKSRVLIDLCAAPGGWLQVASKTMPVSSVVIGVDLFPIKSIPRVSTFIGDITTEKCRKTLKKELHHWKADCVLHDGAPNVGTNWLLDAHTQVFRSRDYQSLVWVFHQLFRKVHATKPAASRHESAEIFVVCQGFIAPDKIDQKFFDPKYIFKELPVETAKQKLLILQDPSKQKKAKAEGYAEGEKMSLYRTVNMTDFLNSEDPVIVLNECSELIFDAEEIKNHRLTTDEIKECAKDIKVLGRREIRLILTWHKNVRKVLENAAKWHKEKTQPKNDEETKVNEEDEDSLDEDKLQGRLQKTTTKKKRKLRETLQKLGMMQSSTTEDEGPDRFSSLFKLQQIRNREKQRGESYTTEDEGPDRFSSLFKLQQIRNREQLSEVEKGDLSFLDKEEDATELPEPPVKYVLSRKKTLDDPTDPDDADDEEEYDSDIPSDLEEEEKACSGRRKLKRIHNPNRIPTQTDESNSAVRAQRTTSLWFSKDVFDGLEMEEDEDMEISQMSEYYQTMGGSIRGK</sequence>
<dbReference type="EMBL" id="MRZV01000399">
    <property type="protein sequence ID" value="PIK50899.1"/>
    <property type="molecule type" value="Genomic_DNA"/>
</dbReference>
<evidence type="ECO:0000259" key="7">
    <source>
        <dbReference type="Pfam" id="PF11861"/>
    </source>
</evidence>
<evidence type="ECO:0000259" key="6">
    <source>
        <dbReference type="Pfam" id="PF01728"/>
    </source>
</evidence>
<protein>
    <submittedName>
        <fullName evidence="8">Putative pre-rRNA processing protein FTSJ3</fullName>
    </submittedName>
</protein>
<feature type="compositionally biased region" description="Polar residues" evidence="5">
    <location>
        <begin position="497"/>
        <end position="511"/>
    </location>
</feature>
<dbReference type="Pfam" id="PF01728">
    <property type="entry name" value="FtsJ"/>
    <property type="match status" value="2"/>
</dbReference>
<evidence type="ECO:0000256" key="2">
    <source>
        <dbReference type="ARBA" id="ARBA00022603"/>
    </source>
</evidence>
<dbReference type="GO" id="GO:0016435">
    <property type="term" value="F:rRNA (guanine) methyltransferase activity"/>
    <property type="evidence" value="ECO:0007669"/>
    <property type="project" value="TreeGrafter"/>
</dbReference>
<feature type="compositionally biased region" description="Acidic residues" evidence="5">
    <location>
        <begin position="455"/>
        <end position="480"/>
    </location>
</feature>
<feature type="region of interest" description="Disordered" evidence="5">
    <location>
        <begin position="430"/>
        <end position="511"/>
    </location>
</feature>
<comment type="caution">
    <text evidence="8">The sequence shown here is derived from an EMBL/GenBank/DDBJ whole genome shotgun (WGS) entry which is preliminary data.</text>
</comment>
<reference evidence="8 9" key="1">
    <citation type="journal article" date="2017" name="PLoS Biol.">
        <title>The sea cucumber genome provides insights into morphological evolution and visceral regeneration.</title>
        <authorList>
            <person name="Zhang X."/>
            <person name="Sun L."/>
            <person name="Yuan J."/>
            <person name="Sun Y."/>
            <person name="Gao Y."/>
            <person name="Zhang L."/>
            <person name="Li S."/>
            <person name="Dai H."/>
            <person name="Hamel J.F."/>
            <person name="Liu C."/>
            <person name="Yu Y."/>
            <person name="Liu S."/>
            <person name="Lin W."/>
            <person name="Guo K."/>
            <person name="Jin S."/>
            <person name="Xu P."/>
            <person name="Storey K.B."/>
            <person name="Huan P."/>
            <person name="Zhang T."/>
            <person name="Zhou Y."/>
            <person name="Zhang J."/>
            <person name="Lin C."/>
            <person name="Li X."/>
            <person name="Xing L."/>
            <person name="Huo D."/>
            <person name="Sun M."/>
            <person name="Wang L."/>
            <person name="Mercier A."/>
            <person name="Li F."/>
            <person name="Yang H."/>
            <person name="Xiang J."/>
        </authorList>
    </citation>
    <scope>NUCLEOTIDE SEQUENCE [LARGE SCALE GENOMIC DNA]</scope>
    <source>
        <strain evidence="8">Shaxun</strain>
        <tissue evidence="8">Muscle</tissue>
    </source>
</reference>
<evidence type="ECO:0000313" key="8">
    <source>
        <dbReference type="EMBL" id="PIK50899.1"/>
    </source>
</evidence>
<keyword evidence="1" id="KW-0698">rRNA processing</keyword>
<gene>
    <name evidence="8" type="ORF">BSL78_12199</name>
</gene>
<feature type="compositionally biased region" description="Basic residues" evidence="5">
    <location>
        <begin position="484"/>
        <end position="494"/>
    </location>
</feature>
<name>A0A2G8KSB8_STIJA</name>
<dbReference type="Gene3D" id="3.40.50.150">
    <property type="entry name" value="Vaccinia Virus protein VP39"/>
    <property type="match status" value="2"/>
</dbReference>
<dbReference type="InterPro" id="IPR024576">
    <property type="entry name" value="rRNA_MeTfrase_Spb1_DUF3381"/>
</dbReference>
<evidence type="ECO:0000256" key="3">
    <source>
        <dbReference type="ARBA" id="ARBA00022679"/>
    </source>
</evidence>
<dbReference type="GO" id="GO:0005730">
    <property type="term" value="C:nucleolus"/>
    <property type="evidence" value="ECO:0007669"/>
    <property type="project" value="TreeGrafter"/>
</dbReference>
<dbReference type="GO" id="GO:0030687">
    <property type="term" value="C:preribosome, large subunit precursor"/>
    <property type="evidence" value="ECO:0007669"/>
    <property type="project" value="TreeGrafter"/>
</dbReference>
<organism evidence="8 9">
    <name type="scientific">Stichopus japonicus</name>
    <name type="common">Sea cucumber</name>
    <dbReference type="NCBI Taxonomy" id="307972"/>
    <lineage>
        <taxon>Eukaryota</taxon>
        <taxon>Metazoa</taxon>
        <taxon>Echinodermata</taxon>
        <taxon>Eleutherozoa</taxon>
        <taxon>Echinozoa</taxon>
        <taxon>Holothuroidea</taxon>
        <taxon>Aspidochirotacea</taxon>
        <taxon>Aspidochirotida</taxon>
        <taxon>Stichopodidae</taxon>
        <taxon>Apostichopus</taxon>
    </lineage>
</organism>
<keyword evidence="2" id="KW-0489">Methyltransferase</keyword>
<dbReference type="InterPro" id="IPR002877">
    <property type="entry name" value="RNA_MeTrfase_FtsJ_dom"/>
</dbReference>
<evidence type="ECO:0000256" key="4">
    <source>
        <dbReference type="ARBA" id="ARBA00022691"/>
    </source>
</evidence>
<dbReference type="Proteomes" id="UP000230750">
    <property type="component" value="Unassembled WGS sequence"/>
</dbReference>
<dbReference type="STRING" id="307972.A0A2G8KSB8"/>
<keyword evidence="9" id="KW-1185">Reference proteome</keyword>
<feature type="domain" description="Ribosomal RNA methyltransferase FtsJ" evidence="6">
    <location>
        <begin position="24"/>
        <end position="132"/>
    </location>
</feature>
<feature type="region of interest" description="Disordered" evidence="5">
    <location>
        <begin position="308"/>
        <end position="372"/>
    </location>
</feature>
<dbReference type="PANTHER" id="PTHR10920:SF13">
    <property type="entry name" value="PRE-RRNA 2'-O-RIBOSE RNA METHYLTRANSFERASE FTSJ3"/>
    <property type="match status" value="1"/>
</dbReference>
<evidence type="ECO:0000313" key="9">
    <source>
        <dbReference type="Proteomes" id="UP000230750"/>
    </source>
</evidence>
<dbReference type="Pfam" id="PF11861">
    <property type="entry name" value="DUF3381"/>
    <property type="match status" value="1"/>
</dbReference>
<dbReference type="InterPro" id="IPR050082">
    <property type="entry name" value="RNA_methyltr_RlmE"/>
</dbReference>
<dbReference type="SUPFAM" id="SSF53335">
    <property type="entry name" value="S-adenosyl-L-methionine-dependent methyltransferases"/>
    <property type="match status" value="1"/>
</dbReference>
<feature type="compositionally biased region" description="Basic and acidic residues" evidence="5">
    <location>
        <begin position="308"/>
        <end position="323"/>
    </location>
</feature>
<feature type="domain" description="DUF3381" evidence="7">
    <location>
        <begin position="213"/>
        <end position="356"/>
    </location>
</feature>
<dbReference type="GO" id="GO:0008650">
    <property type="term" value="F:rRNA (uridine-2'-O-)-methyltransferase activity"/>
    <property type="evidence" value="ECO:0007669"/>
    <property type="project" value="TreeGrafter"/>
</dbReference>
<evidence type="ECO:0000256" key="5">
    <source>
        <dbReference type="SAM" id="MobiDB-lite"/>
    </source>
</evidence>
<dbReference type="PANTHER" id="PTHR10920">
    <property type="entry name" value="RIBOSOMAL RNA METHYLTRANSFERASE"/>
    <property type="match status" value="1"/>
</dbReference>
<feature type="domain" description="Ribosomal RNA methyltransferase FtsJ" evidence="6">
    <location>
        <begin position="133"/>
        <end position="176"/>
    </location>
</feature>
<keyword evidence="4" id="KW-0949">S-adenosyl-L-methionine</keyword>
<dbReference type="InterPro" id="IPR029063">
    <property type="entry name" value="SAM-dependent_MTases_sf"/>
</dbReference>
<accession>A0A2G8KSB8</accession>
<dbReference type="GO" id="GO:0000463">
    <property type="term" value="P:maturation of LSU-rRNA from tricistronic rRNA transcript (SSU-rRNA, 5.8S rRNA, LSU-rRNA)"/>
    <property type="evidence" value="ECO:0007669"/>
    <property type="project" value="TreeGrafter"/>
</dbReference>